<sequence length="103" mass="12137">MKRKISVLISLLFLFLLFWAQWNWKHLSSFPSIISSFYSKEFCSCYFVMELSEEQCHNFARQWVPISEFNLDKENKSVTVKGLGRTNTTKYLSKDYGCTLVSD</sequence>
<name>A0A2M9Y4K4_9LEPT</name>
<protein>
    <recommendedName>
        <fullName evidence="3">Amidase</fullName>
    </recommendedName>
</protein>
<gene>
    <name evidence="1" type="ORF">EHQ30_08330</name>
</gene>
<dbReference type="RefSeq" id="WP_100789769.1">
    <property type="nucleotide sequence ID" value="NZ_NPDQ01000002.1"/>
</dbReference>
<dbReference type="Proteomes" id="UP000297891">
    <property type="component" value="Unassembled WGS sequence"/>
</dbReference>
<evidence type="ECO:0000313" key="1">
    <source>
        <dbReference type="EMBL" id="TGK96591.1"/>
    </source>
</evidence>
<keyword evidence="2" id="KW-1185">Reference proteome</keyword>
<organism evidence="1 2">
    <name type="scientific">Leptospira brenneri</name>
    <dbReference type="NCBI Taxonomy" id="2023182"/>
    <lineage>
        <taxon>Bacteria</taxon>
        <taxon>Pseudomonadati</taxon>
        <taxon>Spirochaetota</taxon>
        <taxon>Spirochaetia</taxon>
        <taxon>Leptospirales</taxon>
        <taxon>Leptospiraceae</taxon>
        <taxon>Leptospira</taxon>
    </lineage>
</organism>
<proteinExistence type="predicted"/>
<comment type="caution">
    <text evidence="1">The sequence shown here is derived from an EMBL/GenBank/DDBJ whole genome shotgun (WGS) entry which is preliminary data.</text>
</comment>
<evidence type="ECO:0000313" key="2">
    <source>
        <dbReference type="Proteomes" id="UP000297891"/>
    </source>
</evidence>
<accession>A0A2M9Y4K4</accession>
<evidence type="ECO:0008006" key="3">
    <source>
        <dbReference type="Google" id="ProtNLM"/>
    </source>
</evidence>
<reference evidence="1" key="1">
    <citation type="journal article" date="2019" name="PLoS Negl. Trop. Dis.">
        <title>Revisiting the worldwide diversity of Leptospira species in the environment.</title>
        <authorList>
            <person name="Vincent A.T."/>
            <person name="Schiettekatte O."/>
            <person name="Bourhy P."/>
            <person name="Veyrier F.J."/>
            <person name="Picardeau M."/>
        </authorList>
    </citation>
    <scope>NUCLEOTIDE SEQUENCE [LARGE SCALE GENOMIC DNA]</scope>
    <source>
        <strain evidence="1">201800277</strain>
    </source>
</reference>
<dbReference type="AlphaFoldDB" id="A0A2M9Y4K4"/>
<dbReference type="OrthoDB" id="5526570at2"/>
<dbReference type="EMBL" id="RQFP01000001">
    <property type="protein sequence ID" value="TGK96591.1"/>
    <property type="molecule type" value="Genomic_DNA"/>
</dbReference>